<dbReference type="Pfam" id="PF03717">
    <property type="entry name" value="PBP_dimer"/>
    <property type="match status" value="1"/>
</dbReference>
<dbReference type="PANTHER" id="PTHR30627">
    <property type="entry name" value="PEPTIDOGLYCAN D,D-TRANSPEPTIDASE"/>
    <property type="match status" value="1"/>
</dbReference>
<dbReference type="EMBL" id="AORV01000024">
    <property type="protein sequence ID" value="EMS72974.1"/>
    <property type="molecule type" value="Genomic_DNA"/>
</dbReference>
<reference evidence="5 6" key="1">
    <citation type="journal article" date="2013" name="Genome Announc.">
        <title>Draft Genome Sequence of the Cellulolytic, Mesophilic, Anaerobic Bacterium Clostridium termitidis Strain CT1112 (DSM 5398).</title>
        <authorList>
            <person name="Lal S."/>
            <person name="Ramachandran U."/>
            <person name="Zhang X."/>
            <person name="Munir R."/>
            <person name="Sparling R."/>
            <person name="Levin D.B."/>
        </authorList>
    </citation>
    <scope>NUCLEOTIDE SEQUENCE [LARGE SCALE GENOMIC DNA]</scope>
    <source>
        <strain evidence="5 6">CT1112</strain>
    </source>
</reference>
<dbReference type="Proteomes" id="UP000014155">
    <property type="component" value="Unassembled WGS sequence"/>
</dbReference>
<gene>
    <name evidence="5" type="ORF">CTER_1051</name>
</gene>
<keyword evidence="5" id="KW-0131">Cell cycle</keyword>
<dbReference type="AlphaFoldDB" id="S0FUY9"/>
<evidence type="ECO:0000313" key="5">
    <source>
        <dbReference type="EMBL" id="EMS72974.1"/>
    </source>
</evidence>
<dbReference type="GO" id="GO:0071555">
    <property type="term" value="P:cell wall organization"/>
    <property type="evidence" value="ECO:0007669"/>
    <property type="project" value="TreeGrafter"/>
</dbReference>
<keyword evidence="3" id="KW-1133">Transmembrane helix</keyword>
<keyword evidence="2 3" id="KW-0472">Membrane</keyword>
<evidence type="ECO:0000256" key="1">
    <source>
        <dbReference type="ARBA" id="ARBA00004370"/>
    </source>
</evidence>
<dbReference type="InterPro" id="IPR036138">
    <property type="entry name" value="PBP_dimer_sf"/>
</dbReference>
<evidence type="ECO:0000313" key="6">
    <source>
        <dbReference type="Proteomes" id="UP000014155"/>
    </source>
</evidence>
<dbReference type="PATRIC" id="fig|1195236.3.peg.1348"/>
<name>S0FUY9_RUMCE</name>
<comment type="subcellular location">
    <subcellularLocation>
        <location evidence="1">Membrane</location>
    </subcellularLocation>
</comment>
<protein>
    <submittedName>
        <fullName evidence="5">Cell division protein FtsI/penicillin-binding protein 2</fullName>
    </submittedName>
</protein>
<dbReference type="GO" id="GO:0051301">
    <property type="term" value="P:cell division"/>
    <property type="evidence" value="ECO:0007669"/>
    <property type="project" value="UniProtKB-KW"/>
</dbReference>
<dbReference type="GO" id="GO:0005886">
    <property type="term" value="C:plasma membrane"/>
    <property type="evidence" value="ECO:0007669"/>
    <property type="project" value="TreeGrafter"/>
</dbReference>
<keyword evidence="6" id="KW-1185">Reference proteome</keyword>
<comment type="caution">
    <text evidence="5">The sequence shown here is derived from an EMBL/GenBank/DDBJ whole genome shotgun (WGS) entry which is preliminary data.</text>
</comment>
<dbReference type="STRING" id="1195236.CTER_1051"/>
<dbReference type="GO" id="GO:0008658">
    <property type="term" value="F:penicillin binding"/>
    <property type="evidence" value="ECO:0007669"/>
    <property type="project" value="InterPro"/>
</dbReference>
<accession>S0FUY9</accession>
<dbReference type="PANTHER" id="PTHR30627:SF1">
    <property type="entry name" value="PEPTIDOGLYCAN D,D-TRANSPEPTIDASE FTSI"/>
    <property type="match status" value="1"/>
</dbReference>
<evidence type="ECO:0000256" key="2">
    <source>
        <dbReference type="ARBA" id="ARBA00023136"/>
    </source>
</evidence>
<organism evidence="5 6">
    <name type="scientific">Ruminiclostridium cellobioparum subsp. termitidis CT1112</name>
    <dbReference type="NCBI Taxonomy" id="1195236"/>
    <lineage>
        <taxon>Bacteria</taxon>
        <taxon>Bacillati</taxon>
        <taxon>Bacillota</taxon>
        <taxon>Clostridia</taxon>
        <taxon>Eubacteriales</taxon>
        <taxon>Oscillospiraceae</taxon>
        <taxon>Ruminiclostridium</taxon>
    </lineage>
</organism>
<proteinExistence type="predicted"/>
<keyword evidence="3" id="KW-0812">Transmembrane</keyword>
<dbReference type="SUPFAM" id="SSF56519">
    <property type="entry name" value="Penicillin binding protein dimerisation domain"/>
    <property type="match status" value="1"/>
</dbReference>
<evidence type="ECO:0000256" key="3">
    <source>
        <dbReference type="SAM" id="Phobius"/>
    </source>
</evidence>
<dbReference type="eggNOG" id="COG0768">
    <property type="taxonomic scope" value="Bacteria"/>
</dbReference>
<feature type="transmembrane region" description="Helical" evidence="3">
    <location>
        <begin position="12"/>
        <end position="32"/>
    </location>
</feature>
<sequence length="111" mass="12490">MASPNISLKKRLLFILGVFTFFTALLVFRIGWIQIANGQEYQQKAYEQQTNNRTISPKRGTIYDRNMKPLAVSGSVETVTINPQMVRELNKDVDLVAGGLAEILEMTKGNK</sequence>
<dbReference type="InterPro" id="IPR005311">
    <property type="entry name" value="PBP_dimer"/>
</dbReference>
<dbReference type="RefSeq" id="WP_004624517.1">
    <property type="nucleotide sequence ID" value="NZ_AORV01000024.1"/>
</dbReference>
<dbReference type="InterPro" id="IPR050515">
    <property type="entry name" value="Beta-lactam/transpept"/>
</dbReference>
<keyword evidence="5" id="KW-0132">Cell division</keyword>
<dbReference type="Gene3D" id="3.90.1310.10">
    <property type="entry name" value="Penicillin-binding protein 2a (Domain 2)"/>
    <property type="match status" value="1"/>
</dbReference>
<feature type="domain" description="Penicillin-binding protein dimerisation" evidence="4">
    <location>
        <begin position="55"/>
        <end position="105"/>
    </location>
</feature>
<evidence type="ECO:0000259" key="4">
    <source>
        <dbReference type="Pfam" id="PF03717"/>
    </source>
</evidence>